<proteinExistence type="inferred from homology"/>
<keyword evidence="6 13" id="KW-0548">Nucleotidyltransferase</keyword>
<dbReference type="PROSITE" id="PS50878">
    <property type="entry name" value="RT_POL"/>
    <property type="match status" value="1"/>
</dbReference>
<dbReference type="GO" id="GO:0003720">
    <property type="term" value="F:telomerase activity"/>
    <property type="evidence" value="ECO:0007669"/>
    <property type="project" value="InterPro"/>
</dbReference>
<evidence type="ECO:0000256" key="2">
    <source>
        <dbReference type="ARBA" id="ARBA00012493"/>
    </source>
</evidence>
<evidence type="ECO:0000256" key="11">
    <source>
        <dbReference type="ARBA" id="ARBA00023242"/>
    </source>
</evidence>
<evidence type="ECO:0000256" key="4">
    <source>
        <dbReference type="ARBA" id="ARBA00022454"/>
    </source>
</evidence>
<evidence type="ECO:0000256" key="6">
    <source>
        <dbReference type="ARBA" id="ARBA00022695"/>
    </source>
</evidence>
<comment type="subcellular location">
    <subcellularLocation>
        <location evidence="13">Nucleus</location>
    </subcellularLocation>
    <subcellularLocation>
        <location evidence="13">Chromosome</location>
        <location evidence="13">Telomere</location>
    </subcellularLocation>
</comment>
<keyword evidence="4 13" id="KW-0158">Chromosome</keyword>
<dbReference type="SMART" id="SM00975">
    <property type="entry name" value="Telomerase_RBD"/>
    <property type="match status" value="1"/>
</dbReference>
<dbReference type="InterPro" id="IPR003545">
    <property type="entry name" value="Telomerase_RT"/>
</dbReference>
<dbReference type="PRINTS" id="PR01365">
    <property type="entry name" value="TELOMERASERT"/>
</dbReference>
<evidence type="ECO:0000313" key="16">
    <source>
        <dbReference type="Proteomes" id="UP001310594"/>
    </source>
</evidence>
<evidence type="ECO:0000256" key="8">
    <source>
        <dbReference type="ARBA" id="ARBA00022842"/>
    </source>
</evidence>
<comment type="catalytic activity">
    <reaction evidence="12 13">
        <text>DNA(n) + a 2'-deoxyribonucleoside 5'-triphosphate = DNA(n+1) + diphosphate</text>
        <dbReference type="Rhea" id="RHEA:22508"/>
        <dbReference type="Rhea" id="RHEA-COMP:17339"/>
        <dbReference type="Rhea" id="RHEA-COMP:17340"/>
        <dbReference type="ChEBI" id="CHEBI:33019"/>
        <dbReference type="ChEBI" id="CHEBI:61560"/>
        <dbReference type="ChEBI" id="CHEBI:173112"/>
        <dbReference type="EC" id="2.7.7.49"/>
    </reaction>
</comment>
<protein>
    <recommendedName>
        <fullName evidence="3 13">Telomerase reverse transcriptase</fullName>
        <ecNumber evidence="2 13">2.7.7.49</ecNumber>
    </recommendedName>
    <alternativeName>
        <fullName evidence="13">Telomerase catalytic subunit</fullName>
    </alternativeName>
</protein>
<dbReference type="GO" id="GO:0070034">
    <property type="term" value="F:telomerase RNA binding"/>
    <property type="evidence" value="ECO:0007669"/>
    <property type="project" value="TreeGrafter"/>
</dbReference>
<dbReference type="Gene3D" id="1.10.357.90">
    <property type="match status" value="1"/>
</dbReference>
<keyword evidence="7 13" id="KW-0479">Metal-binding</keyword>
<dbReference type="SUPFAM" id="SSF56672">
    <property type="entry name" value="DNA/RNA polymerases"/>
    <property type="match status" value="1"/>
</dbReference>
<keyword evidence="9 13" id="KW-0779">Telomere</keyword>
<dbReference type="GO" id="GO:0000781">
    <property type="term" value="C:chromosome, telomeric region"/>
    <property type="evidence" value="ECO:0007669"/>
    <property type="project" value="UniProtKB-SubCell"/>
</dbReference>
<dbReference type="GO" id="GO:0000333">
    <property type="term" value="C:telomerase catalytic core complex"/>
    <property type="evidence" value="ECO:0007669"/>
    <property type="project" value="TreeGrafter"/>
</dbReference>
<dbReference type="Gene3D" id="1.10.132.70">
    <property type="match status" value="1"/>
</dbReference>
<comment type="function">
    <text evidence="13">Telomerase is a ribonucleoprotein enzyme essential for the replication of chromosome termini in most eukaryotes. It elongates telomeres. It is a reverse transcriptase that adds simple sequence repeats to chromosome ends by copying a template sequence within the RNA component of the enzyme.</text>
</comment>
<feature type="domain" description="Reverse transcriptase" evidence="14">
    <location>
        <begin position="577"/>
        <end position="912"/>
    </location>
</feature>
<dbReference type="Pfam" id="PF12009">
    <property type="entry name" value="Telomerase_RBD"/>
    <property type="match status" value="1"/>
</dbReference>
<dbReference type="InterPro" id="IPR000477">
    <property type="entry name" value="RT_dom"/>
</dbReference>
<evidence type="ECO:0000313" key="15">
    <source>
        <dbReference type="EMBL" id="KAK5693615.1"/>
    </source>
</evidence>
<evidence type="ECO:0000259" key="14">
    <source>
        <dbReference type="PROSITE" id="PS50878"/>
    </source>
</evidence>
<evidence type="ECO:0000256" key="5">
    <source>
        <dbReference type="ARBA" id="ARBA00022679"/>
    </source>
</evidence>
<evidence type="ECO:0000256" key="3">
    <source>
        <dbReference type="ARBA" id="ARBA00016182"/>
    </source>
</evidence>
<keyword evidence="10 13" id="KW-0695">RNA-directed DNA polymerase</keyword>
<dbReference type="GO" id="GO:0042162">
    <property type="term" value="F:telomeric DNA binding"/>
    <property type="evidence" value="ECO:0007669"/>
    <property type="project" value="TreeGrafter"/>
</dbReference>
<keyword evidence="5 13" id="KW-0808">Transferase</keyword>
<keyword evidence="11 13" id="KW-0539">Nucleus</keyword>
<comment type="similarity">
    <text evidence="1 13">Belongs to the reverse transcriptase family. Telomerase subfamily.</text>
</comment>
<evidence type="ECO:0000256" key="12">
    <source>
        <dbReference type="ARBA" id="ARBA00048173"/>
    </source>
</evidence>
<evidence type="ECO:0000256" key="1">
    <source>
        <dbReference type="ARBA" id="ARBA00008001"/>
    </source>
</evidence>
<organism evidence="15 16">
    <name type="scientific">Elasticomyces elasticus</name>
    <dbReference type="NCBI Taxonomy" id="574655"/>
    <lineage>
        <taxon>Eukaryota</taxon>
        <taxon>Fungi</taxon>
        <taxon>Dikarya</taxon>
        <taxon>Ascomycota</taxon>
        <taxon>Pezizomycotina</taxon>
        <taxon>Dothideomycetes</taxon>
        <taxon>Dothideomycetidae</taxon>
        <taxon>Mycosphaerellales</taxon>
        <taxon>Teratosphaeriaceae</taxon>
        <taxon>Elasticomyces</taxon>
    </lineage>
</organism>
<dbReference type="InterPro" id="IPR043502">
    <property type="entry name" value="DNA/RNA_pol_sf"/>
</dbReference>
<dbReference type="EMBL" id="JAVRQU010000017">
    <property type="protein sequence ID" value="KAK5693615.1"/>
    <property type="molecule type" value="Genomic_DNA"/>
</dbReference>
<evidence type="ECO:0000256" key="13">
    <source>
        <dbReference type="RuleBase" id="RU365061"/>
    </source>
</evidence>
<accession>A0AAN7VV05</accession>
<evidence type="ECO:0000256" key="7">
    <source>
        <dbReference type="ARBA" id="ARBA00022723"/>
    </source>
</evidence>
<dbReference type="AlphaFoldDB" id="A0AAN7VV05"/>
<keyword evidence="8 13" id="KW-0460">Magnesium</keyword>
<gene>
    <name evidence="15" type="primary">EST2</name>
    <name evidence="15" type="ORF">LTR97_010184</name>
</gene>
<dbReference type="InterPro" id="IPR021891">
    <property type="entry name" value="Telomerase_RBD"/>
</dbReference>
<dbReference type="Gene3D" id="3.30.70.2630">
    <property type="match status" value="1"/>
</dbReference>
<dbReference type="PANTHER" id="PTHR12066:SF0">
    <property type="entry name" value="TELOMERASE REVERSE TRANSCRIPTASE"/>
    <property type="match status" value="1"/>
</dbReference>
<comment type="caution">
    <text evidence="15">The sequence shown here is derived from an EMBL/GenBank/DDBJ whole genome shotgun (WGS) entry which is preliminary data.</text>
</comment>
<evidence type="ECO:0000256" key="10">
    <source>
        <dbReference type="ARBA" id="ARBA00022918"/>
    </source>
</evidence>
<dbReference type="CDD" id="cd01648">
    <property type="entry name" value="TERT"/>
    <property type="match status" value="1"/>
</dbReference>
<evidence type="ECO:0000256" key="9">
    <source>
        <dbReference type="ARBA" id="ARBA00022895"/>
    </source>
</evidence>
<dbReference type="GO" id="GO:0007004">
    <property type="term" value="P:telomere maintenance via telomerase"/>
    <property type="evidence" value="ECO:0007669"/>
    <property type="project" value="TreeGrafter"/>
</dbReference>
<dbReference type="GO" id="GO:0046872">
    <property type="term" value="F:metal ion binding"/>
    <property type="evidence" value="ECO:0007669"/>
    <property type="project" value="UniProtKB-KW"/>
</dbReference>
<dbReference type="PANTHER" id="PTHR12066">
    <property type="entry name" value="TELOMERASE REVERSE TRANSCRIPTASE"/>
    <property type="match status" value="1"/>
</dbReference>
<dbReference type="Proteomes" id="UP001310594">
    <property type="component" value="Unassembled WGS sequence"/>
</dbReference>
<dbReference type="Pfam" id="PF00078">
    <property type="entry name" value="RVT_1"/>
    <property type="match status" value="1"/>
</dbReference>
<sequence length="1026" mass="116551">MKRKRKTPRAEASTKRSKIEADVLPPSTNLLRQYYPHVSTLRAYLAARLAKGSKQRSRELVRYGNDAHGAVTDPVVVRLLDQTIVGSFDQCSPVDYESIDHDITLFTQQLTDGTDLLGPTQGAFKQSETVDFVIWSLFQRQTSWRRPAHVLCHGFQRTTTPGDGGELEAVPGIPGILRSCTNIHVQTLKEHPWTAIPSLLGRRAELIVGGMLMNAGLFSQVDDSSNMLQLSGTPMTDLKPLGTKPTTIVKPSDNEVSRVVSSKDRPLPEIRFVRHRMLYARPSLTSRGSPRIGPSHLHVLNRLRQTDNEVETVQVMKYIFPRQFGLHNVFTSNVDSAETAQQFKDYTVREKEIAAVEQRSKRKQIISGRIELQSKPSHLPKRLRGTAFQLVQSIRKRHARCSYHALLQHYCPRHVTDQTTDSGSIRYASTPAEVSSFCRAVVLQAFPLALWGADNRMILLRSVDKFVRLRRYETLSIHDILQDLKIRSVDWLAPPNVTKDLKLSATDYAKRRELMAELLYYLFDSFLIPLIRGTFHVTESNVHRNQLFYFRHDDWKAMTEPALISLKTDMLEECSAGAVRKMLAKRALGVSQVRLLPKASGMRPIINLRRRIQRLQRGELVLGKSINSLMTPTFSVLNYEKGQRPELLGSALFSVDDIFPRLQTFRDSLIRRGGGDAPLYFAKVDVQSCFDTIPQQLLMALAKTIVRDDSYRVARYARAKLVSGQHEDAPCFGAKPSWKFLTKAAPSDRPLHFASEIAADTEEGRSRTIYVDGVVQKAESRKGILDLLEEHIEANLIRIGKRYYRQKQGIPQGSIVSSLLCSYIYAELERSVLSFLDDGQTLLLRLIDDFLVISTDRKVVERFMHVMHAGIPEYGVQVKAEKSRANFDVRVQGSNIARLPQQSDFAYCGHAINTVTLDLSKDHERRRNTSLADSVTVDFSKLPGQTFYRKTLNALKLQMHAMLLSTKYNSKQTVFANLYHSFSEVAQKSYHYIHSLPAGKRPEERLLISKCSSHWWILHERDAEDY</sequence>
<name>A0AAN7VV05_9PEZI</name>
<dbReference type="EC" id="2.7.7.49" evidence="2 13"/>
<reference evidence="15" key="1">
    <citation type="submission" date="2023-08" db="EMBL/GenBank/DDBJ databases">
        <title>Black Yeasts Isolated from many extreme environments.</title>
        <authorList>
            <person name="Coleine C."/>
            <person name="Stajich J.E."/>
            <person name="Selbmann L."/>
        </authorList>
    </citation>
    <scope>NUCLEOTIDE SEQUENCE</scope>
    <source>
        <strain evidence="15">CCFEE 5810</strain>
    </source>
</reference>